<protein>
    <submittedName>
        <fullName evidence="2">Uncharacterized protein</fullName>
    </submittedName>
</protein>
<keyword evidence="3" id="KW-1185">Reference proteome</keyword>
<gene>
    <name evidence="2" type="ORF">Glove_115g104</name>
</gene>
<organism evidence="2 3">
    <name type="scientific">Diversispora epigaea</name>
    <dbReference type="NCBI Taxonomy" id="1348612"/>
    <lineage>
        <taxon>Eukaryota</taxon>
        <taxon>Fungi</taxon>
        <taxon>Fungi incertae sedis</taxon>
        <taxon>Mucoromycota</taxon>
        <taxon>Glomeromycotina</taxon>
        <taxon>Glomeromycetes</taxon>
        <taxon>Diversisporales</taxon>
        <taxon>Diversisporaceae</taxon>
        <taxon>Diversispora</taxon>
    </lineage>
</organism>
<dbReference type="OrthoDB" id="2396896at2759"/>
<proteinExistence type="predicted"/>
<comment type="caution">
    <text evidence="2">The sequence shown here is derived from an EMBL/GenBank/DDBJ whole genome shotgun (WGS) entry which is preliminary data.</text>
</comment>
<reference evidence="2 3" key="1">
    <citation type="submission" date="2018-08" db="EMBL/GenBank/DDBJ databases">
        <title>Genome and evolution of the arbuscular mycorrhizal fungus Diversispora epigaea (formerly Glomus versiforme) and its bacterial endosymbionts.</title>
        <authorList>
            <person name="Sun X."/>
            <person name="Fei Z."/>
            <person name="Harrison M."/>
        </authorList>
    </citation>
    <scope>NUCLEOTIDE SEQUENCE [LARGE SCALE GENOMIC DNA]</scope>
    <source>
        <strain evidence="2 3">IT104</strain>
    </source>
</reference>
<name>A0A397J4V5_9GLOM</name>
<feature type="coiled-coil region" evidence="1">
    <location>
        <begin position="62"/>
        <end position="201"/>
    </location>
</feature>
<accession>A0A397J4V5</accession>
<sequence length="357" mass="40321">MANVHTLKNTNLDIKYPTIQKGHRLGSTREQELEEALRNSIKSNSELDSEFKNLQEIYSKFSKNIKQNNTQLQRDLKQAYTNINRLRSHALQLISEVKRLQNEITNYKSQNNRQQIIINKNDIKLNSIQNKLSEKSSEIKKLKTNLTLSQNNSSLKESENKSLKSKLVESEQIKDKLLSKINELEQIKYELSLKVDEIEQLKLTNTLSDIQSKDIIVSQIELLPKSITGGDKSNSKPFRGDSTSHDILIGGEPIKDLSKFLRKKNTDQDSGASVIDTKCLPQAKTHENLSNKIVKVDNMPLDNNNSEISTSKTSDPEISVIAQPMHQEIPIDSNSGISVESIDIIPPVIGATLRVIK</sequence>
<evidence type="ECO:0000313" key="2">
    <source>
        <dbReference type="EMBL" id="RHZ82012.1"/>
    </source>
</evidence>
<evidence type="ECO:0000256" key="1">
    <source>
        <dbReference type="SAM" id="Coils"/>
    </source>
</evidence>
<dbReference type="Proteomes" id="UP000266861">
    <property type="component" value="Unassembled WGS sequence"/>
</dbReference>
<keyword evidence="1" id="KW-0175">Coiled coil</keyword>
<evidence type="ECO:0000313" key="3">
    <source>
        <dbReference type="Proteomes" id="UP000266861"/>
    </source>
</evidence>
<dbReference type="EMBL" id="PQFF01000107">
    <property type="protein sequence ID" value="RHZ82012.1"/>
    <property type="molecule type" value="Genomic_DNA"/>
</dbReference>
<dbReference type="AlphaFoldDB" id="A0A397J4V5"/>